<evidence type="ECO:0000313" key="2">
    <source>
        <dbReference type="EMBL" id="SJL08920.1"/>
    </source>
</evidence>
<sequence length="145" mass="16368">MEMPVSIKNGLHTSVLHSHSTLPPFDYRSLLRRRSSSQPQTVHVTPPSTKHPPSSLIIARTRRRRFPPSHTRVQVLRTLSSPLQSCDRQRLSFHANLLGQASVCMHAQVLRTVPSPRTFPPLPPACRLRTRALCSHFCKALSLNQ</sequence>
<dbReference type="EMBL" id="FUEG01000010">
    <property type="protein sequence ID" value="SJL08920.1"/>
    <property type="molecule type" value="Genomic_DNA"/>
</dbReference>
<dbReference type="AlphaFoldDB" id="A0A284RJK6"/>
<feature type="region of interest" description="Disordered" evidence="1">
    <location>
        <begin position="34"/>
        <end position="54"/>
    </location>
</feature>
<proteinExistence type="predicted"/>
<dbReference type="Proteomes" id="UP000219338">
    <property type="component" value="Unassembled WGS sequence"/>
</dbReference>
<name>A0A284RJK6_ARMOS</name>
<evidence type="ECO:0000313" key="3">
    <source>
        <dbReference type="Proteomes" id="UP000219338"/>
    </source>
</evidence>
<protein>
    <submittedName>
        <fullName evidence="2">Uncharacterized protein</fullName>
    </submittedName>
</protein>
<reference evidence="3" key="1">
    <citation type="journal article" date="2017" name="Nat. Ecol. Evol.">
        <title>Genome expansion and lineage-specific genetic innovations in the forest pathogenic fungi Armillaria.</title>
        <authorList>
            <person name="Sipos G."/>
            <person name="Prasanna A.N."/>
            <person name="Walter M.C."/>
            <person name="O'Connor E."/>
            <person name="Balint B."/>
            <person name="Krizsan K."/>
            <person name="Kiss B."/>
            <person name="Hess J."/>
            <person name="Varga T."/>
            <person name="Slot J."/>
            <person name="Riley R."/>
            <person name="Boka B."/>
            <person name="Rigling D."/>
            <person name="Barry K."/>
            <person name="Lee J."/>
            <person name="Mihaltcheva S."/>
            <person name="LaButti K."/>
            <person name="Lipzen A."/>
            <person name="Waldron R."/>
            <person name="Moloney N.M."/>
            <person name="Sperisen C."/>
            <person name="Kredics L."/>
            <person name="Vagvoelgyi C."/>
            <person name="Patrignani A."/>
            <person name="Fitzpatrick D."/>
            <person name="Nagy I."/>
            <person name="Doyle S."/>
            <person name="Anderson J.B."/>
            <person name="Grigoriev I.V."/>
            <person name="Gueldener U."/>
            <person name="Muensterkoetter M."/>
            <person name="Nagy L.G."/>
        </authorList>
    </citation>
    <scope>NUCLEOTIDE SEQUENCE [LARGE SCALE GENOMIC DNA]</scope>
    <source>
        <strain evidence="3">C18/9</strain>
    </source>
</reference>
<keyword evidence="3" id="KW-1185">Reference proteome</keyword>
<gene>
    <name evidence="2" type="ORF">ARMOST_12294</name>
</gene>
<evidence type="ECO:0000256" key="1">
    <source>
        <dbReference type="SAM" id="MobiDB-lite"/>
    </source>
</evidence>
<feature type="compositionally biased region" description="Polar residues" evidence="1">
    <location>
        <begin position="38"/>
        <end position="52"/>
    </location>
</feature>
<accession>A0A284RJK6</accession>
<organism evidence="2 3">
    <name type="scientific">Armillaria ostoyae</name>
    <name type="common">Armillaria root rot fungus</name>
    <dbReference type="NCBI Taxonomy" id="47428"/>
    <lineage>
        <taxon>Eukaryota</taxon>
        <taxon>Fungi</taxon>
        <taxon>Dikarya</taxon>
        <taxon>Basidiomycota</taxon>
        <taxon>Agaricomycotina</taxon>
        <taxon>Agaricomycetes</taxon>
        <taxon>Agaricomycetidae</taxon>
        <taxon>Agaricales</taxon>
        <taxon>Marasmiineae</taxon>
        <taxon>Physalacriaceae</taxon>
        <taxon>Armillaria</taxon>
    </lineage>
</organism>